<protein>
    <recommendedName>
        <fullName evidence="5">TspO/MBR family protein</fullName>
    </recommendedName>
</protein>
<dbReference type="OrthoDB" id="5189031at2"/>
<name>A0A1Y5RMW6_9RHOB</name>
<feature type="transmembrane region" description="Helical" evidence="1">
    <location>
        <begin position="164"/>
        <end position="181"/>
    </location>
</feature>
<gene>
    <name evidence="3" type="ORF">PAM7971_00601</name>
</gene>
<feature type="transmembrane region" description="Helical" evidence="1">
    <location>
        <begin position="212"/>
        <end position="231"/>
    </location>
</feature>
<organism evidence="3 4">
    <name type="scientific">Pacificibacter marinus</name>
    <dbReference type="NCBI Taxonomy" id="658057"/>
    <lineage>
        <taxon>Bacteria</taxon>
        <taxon>Pseudomonadati</taxon>
        <taxon>Pseudomonadota</taxon>
        <taxon>Alphaproteobacteria</taxon>
        <taxon>Rhodobacterales</taxon>
        <taxon>Roseobacteraceae</taxon>
        <taxon>Pacificibacter</taxon>
    </lineage>
</organism>
<dbReference type="Proteomes" id="UP000193307">
    <property type="component" value="Unassembled WGS sequence"/>
</dbReference>
<feature type="signal peptide" evidence="2">
    <location>
        <begin position="1"/>
        <end position="16"/>
    </location>
</feature>
<keyword evidence="1" id="KW-1133">Transmembrane helix</keyword>
<sequence>MRLKAFFLALATIAFAAGPFLVPQFGGFDPGLYPYPQIDPPVQPAGYAFAIWGVIYLWLLIHASVGLLKRNDADDWDPMRAPLFVSLLLGAGWLSVAEISPVWSQVMIFAMLATALVAMQRAPVLDPWLARAPVALYAGWLTAASFAGLGLLGAGYGIVLGEVGWAYLCLIGAFGTALYGCKLRSDAPFYPLGVAWALVAIALKNWGDHWGLVALAGLGVFVLVVMSLRAFRVEGDLTRDI</sequence>
<feature type="transmembrane region" description="Helical" evidence="1">
    <location>
        <begin position="45"/>
        <end position="68"/>
    </location>
</feature>
<proteinExistence type="predicted"/>
<feature type="transmembrane region" description="Helical" evidence="1">
    <location>
        <begin position="80"/>
        <end position="96"/>
    </location>
</feature>
<evidence type="ECO:0000313" key="4">
    <source>
        <dbReference type="Proteomes" id="UP000193307"/>
    </source>
</evidence>
<keyword evidence="2" id="KW-0732">Signal</keyword>
<dbReference type="STRING" id="658057.SAMN04488032_10149"/>
<keyword evidence="4" id="KW-1185">Reference proteome</keyword>
<evidence type="ECO:0000256" key="2">
    <source>
        <dbReference type="SAM" id="SignalP"/>
    </source>
</evidence>
<feature type="transmembrane region" description="Helical" evidence="1">
    <location>
        <begin position="134"/>
        <end position="158"/>
    </location>
</feature>
<dbReference type="EMBL" id="FWFW01000001">
    <property type="protein sequence ID" value="SLN20080.1"/>
    <property type="molecule type" value="Genomic_DNA"/>
</dbReference>
<dbReference type="RefSeq" id="WP_085847480.1">
    <property type="nucleotide sequence ID" value="NZ_FNZV01000001.1"/>
</dbReference>
<keyword evidence="1" id="KW-0812">Transmembrane</keyword>
<reference evidence="3 4" key="1">
    <citation type="submission" date="2017-03" db="EMBL/GenBank/DDBJ databases">
        <authorList>
            <person name="Afonso C.L."/>
            <person name="Miller P.J."/>
            <person name="Scott M.A."/>
            <person name="Spackman E."/>
            <person name="Goraichik I."/>
            <person name="Dimitrov K.M."/>
            <person name="Suarez D.L."/>
            <person name="Swayne D.E."/>
        </authorList>
    </citation>
    <scope>NUCLEOTIDE SEQUENCE [LARGE SCALE GENOMIC DNA]</scope>
    <source>
        <strain evidence="3 4">CECT 7971</strain>
    </source>
</reference>
<evidence type="ECO:0000313" key="3">
    <source>
        <dbReference type="EMBL" id="SLN20080.1"/>
    </source>
</evidence>
<evidence type="ECO:0008006" key="5">
    <source>
        <dbReference type="Google" id="ProtNLM"/>
    </source>
</evidence>
<dbReference type="AlphaFoldDB" id="A0A1Y5RMW6"/>
<keyword evidence="1" id="KW-0472">Membrane</keyword>
<evidence type="ECO:0000256" key="1">
    <source>
        <dbReference type="SAM" id="Phobius"/>
    </source>
</evidence>
<feature type="chain" id="PRO_5011012045" description="TspO/MBR family protein" evidence="2">
    <location>
        <begin position="17"/>
        <end position="241"/>
    </location>
</feature>
<accession>A0A1Y5RMW6</accession>